<evidence type="ECO:0000256" key="9">
    <source>
        <dbReference type="ARBA" id="ARBA00022833"/>
    </source>
</evidence>
<evidence type="ECO:0000256" key="2">
    <source>
        <dbReference type="ARBA" id="ARBA00001947"/>
    </source>
</evidence>
<dbReference type="PANTHER" id="PTHR22993">
    <property type="entry name" value="FORMAMIDOPYRIMIDINE-DNA GLYCOSYLASE"/>
    <property type="match status" value="1"/>
</dbReference>
<dbReference type="NCBIfam" id="TIGR00577">
    <property type="entry name" value="fpg"/>
    <property type="match status" value="1"/>
</dbReference>
<dbReference type="RefSeq" id="WP_093536906.1">
    <property type="nucleotide sequence ID" value="NZ_FOXU01000003.1"/>
</dbReference>
<keyword evidence="8" id="KW-0378">Hydrolase</keyword>
<comment type="catalytic activity">
    <reaction evidence="1">
        <text>Hydrolysis of DNA containing ring-opened 7-methylguanine residues, releasing 2,6-diamino-4-hydroxy-5-(N-methyl)formamidopyrimidine.</text>
        <dbReference type="EC" id="3.2.2.23"/>
    </reaction>
</comment>
<dbReference type="CDD" id="cd08966">
    <property type="entry name" value="EcFpg-like_N"/>
    <property type="match status" value="1"/>
</dbReference>
<comment type="catalytic activity">
    <reaction evidence="15">
        <text>2'-deoxyribonucleotide-(2'-deoxyribose 5'-phosphate)-2'-deoxyribonucleotide-DNA = a 3'-end 2'-deoxyribonucleotide-(2,3-dehydro-2,3-deoxyribose 5'-phosphate)-DNA + a 5'-end 5'-phospho-2'-deoxyribonucleoside-DNA + H(+)</text>
        <dbReference type="Rhea" id="RHEA:66592"/>
        <dbReference type="Rhea" id="RHEA-COMP:13180"/>
        <dbReference type="Rhea" id="RHEA-COMP:16897"/>
        <dbReference type="Rhea" id="RHEA-COMP:17067"/>
        <dbReference type="ChEBI" id="CHEBI:15378"/>
        <dbReference type="ChEBI" id="CHEBI:136412"/>
        <dbReference type="ChEBI" id="CHEBI:157695"/>
        <dbReference type="ChEBI" id="CHEBI:167181"/>
        <dbReference type="EC" id="4.2.99.18"/>
    </reaction>
</comment>
<keyword evidence="5" id="KW-0479">Metal-binding</keyword>
<evidence type="ECO:0000256" key="1">
    <source>
        <dbReference type="ARBA" id="ARBA00001668"/>
    </source>
</evidence>
<keyword evidence="20" id="KW-1185">Reference proteome</keyword>
<evidence type="ECO:0000256" key="6">
    <source>
        <dbReference type="ARBA" id="ARBA00022763"/>
    </source>
</evidence>
<dbReference type="Pfam" id="PF01149">
    <property type="entry name" value="Fapy_DNA_glyco"/>
    <property type="match status" value="1"/>
</dbReference>
<dbReference type="InterPro" id="IPR020629">
    <property type="entry name" value="FPG_Glyclase"/>
</dbReference>
<dbReference type="SUPFAM" id="SSF81624">
    <property type="entry name" value="N-terminal domain of MutM-like DNA repair proteins"/>
    <property type="match status" value="1"/>
</dbReference>
<reference evidence="20" key="1">
    <citation type="submission" date="2016-10" db="EMBL/GenBank/DDBJ databases">
        <authorList>
            <person name="Varghese N."/>
            <person name="Submissions S."/>
        </authorList>
    </citation>
    <scope>NUCLEOTIDE SEQUENCE [LARGE SCALE GENOMIC DNA]</scope>
    <source>
        <strain evidence="20">DSM 11706</strain>
    </source>
</reference>
<keyword evidence="6" id="KW-0227">DNA damage</keyword>
<dbReference type="InterPro" id="IPR015886">
    <property type="entry name" value="H2TH_FPG"/>
</dbReference>
<evidence type="ECO:0000256" key="14">
    <source>
        <dbReference type="ARBA" id="ARBA00023295"/>
    </source>
</evidence>
<accession>A0A1I5YQC4</accession>
<dbReference type="PROSITE" id="PS51066">
    <property type="entry name" value="ZF_FPG_2"/>
    <property type="match status" value="1"/>
</dbReference>
<dbReference type="GO" id="GO:0034039">
    <property type="term" value="F:8-oxo-7,8-dihydroguanine DNA N-glycosylase activity"/>
    <property type="evidence" value="ECO:0007669"/>
    <property type="project" value="TreeGrafter"/>
</dbReference>
<organism evidence="19 20">
    <name type="scientific">Psychrobacillus psychrotolerans</name>
    <dbReference type="NCBI Taxonomy" id="126156"/>
    <lineage>
        <taxon>Bacteria</taxon>
        <taxon>Bacillati</taxon>
        <taxon>Bacillota</taxon>
        <taxon>Bacilli</taxon>
        <taxon>Bacillales</taxon>
        <taxon>Bacillaceae</taxon>
        <taxon>Psychrobacillus</taxon>
    </lineage>
</organism>
<evidence type="ECO:0000256" key="13">
    <source>
        <dbReference type="ARBA" id="ARBA00023268"/>
    </source>
</evidence>
<evidence type="ECO:0000256" key="8">
    <source>
        <dbReference type="ARBA" id="ARBA00022801"/>
    </source>
</evidence>
<dbReference type="InterPro" id="IPR035937">
    <property type="entry name" value="FPG_N"/>
</dbReference>
<dbReference type="EMBL" id="FOXU01000003">
    <property type="protein sequence ID" value="SFQ46416.1"/>
    <property type="molecule type" value="Genomic_DNA"/>
</dbReference>
<dbReference type="GO" id="GO:0003690">
    <property type="term" value="F:double-stranded DNA binding"/>
    <property type="evidence" value="ECO:0007669"/>
    <property type="project" value="UniProtKB-ARBA"/>
</dbReference>
<comment type="subunit">
    <text evidence="4">Monomer.</text>
</comment>
<keyword evidence="12 19" id="KW-0456">Lyase</keyword>
<evidence type="ECO:0000256" key="5">
    <source>
        <dbReference type="ARBA" id="ARBA00022723"/>
    </source>
</evidence>
<dbReference type="OrthoDB" id="9800855at2"/>
<keyword evidence="14" id="KW-0326">Glycosidase</keyword>
<evidence type="ECO:0000256" key="3">
    <source>
        <dbReference type="ARBA" id="ARBA00009409"/>
    </source>
</evidence>
<feature type="domain" description="Formamidopyrimidine-DNA glycosylase catalytic" evidence="18">
    <location>
        <begin position="2"/>
        <end position="133"/>
    </location>
</feature>
<dbReference type="GO" id="GO:0140078">
    <property type="term" value="F:class I DNA-(apurinic or apyrimidinic site) endonuclease activity"/>
    <property type="evidence" value="ECO:0007669"/>
    <property type="project" value="UniProtKB-EC"/>
</dbReference>
<dbReference type="FunFam" id="1.10.8.50:FF:000003">
    <property type="entry name" value="Formamidopyrimidine-DNA glycosylase"/>
    <property type="match status" value="1"/>
</dbReference>
<keyword evidence="7 16" id="KW-0863">Zinc-finger</keyword>
<evidence type="ECO:0000256" key="10">
    <source>
        <dbReference type="ARBA" id="ARBA00023125"/>
    </source>
</evidence>
<dbReference type="NCBIfam" id="NF002211">
    <property type="entry name" value="PRK01103.1"/>
    <property type="match status" value="1"/>
</dbReference>
<evidence type="ECO:0000313" key="19">
    <source>
        <dbReference type="EMBL" id="SFQ46416.1"/>
    </source>
</evidence>
<keyword evidence="9" id="KW-0862">Zinc</keyword>
<name>A0A1I5YQC4_9BACI</name>
<dbReference type="AlphaFoldDB" id="A0A1I5YQC4"/>
<dbReference type="PANTHER" id="PTHR22993:SF9">
    <property type="entry name" value="FORMAMIDOPYRIMIDINE-DNA GLYCOSYLASE"/>
    <property type="match status" value="1"/>
</dbReference>
<dbReference type="SMART" id="SM01232">
    <property type="entry name" value="H2TH"/>
    <property type="match status" value="1"/>
</dbReference>
<evidence type="ECO:0000256" key="7">
    <source>
        <dbReference type="ARBA" id="ARBA00022771"/>
    </source>
</evidence>
<comment type="similarity">
    <text evidence="3">Belongs to the FPG family.</text>
</comment>
<dbReference type="SUPFAM" id="SSF57716">
    <property type="entry name" value="Glucocorticoid receptor-like (DNA-binding domain)"/>
    <property type="match status" value="1"/>
</dbReference>
<sequence>MPELPEVEGVLRALQPIVTGKTIKSVEVSETIYNSKAIGKEAIIKGLDVEQFCLALPGTKIDHLERRSKYIYFHLLKDGLPYMLVSHLGMSGAWFSVKNLHEITEVKFRKHAHVTIYFEEGDLLVYSDIRRFGELRFLETEADYPPLLLMAPEPFDQHALDHFLHMSALPKYENKAIKEFIMDGHVVSGCGNIYATEALFRMKIHPARAVKRISRERKIHLFQEIVIVLLDSIENGGSTISDYRTINGGAGNMQNRLQMYGKKECGFCGTKTKQKTIGGRTSTYCPACQK</sequence>
<dbReference type="Gene3D" id="1.10.8.50">
    <property type="match status" value="1"/>
</dbReference>
<evidence type="ECO:0000256" key="4">
    <source>
        <dbReference type="ARBA" id="ARBA00011245"/>
    </source>
</evidence>
<dbReference type="InterPro" id="IPR000214">
    <property type="entry name" value="Znf_DNA_glyclase/AP_lyase"/>
</dbReference>
<dbReference type="InterPro" id="IPR010979">
    <property type="entry name" value="Ribosomal_uS13-like_H2TH"/>
</dbReference>
<dbReference type="InterPro" id="IPR012319">
    <property type="entry name" value="FPG_cat"/>
</dbReference>
<evidence type="ECO:0000256" key="15">
    <source>
        <dbReference type="ARBA" id="ARBA00044632"/>
    </source>
</evidence>
<dbReference type="Proteomes" id="UP000198734">
    <property type="component" value="Unassembled WGS sequence"/>
</dbReference>
<dbReference type="GO" id="GO:0006284">
    <property type="term" value="P:base-excision repair"/>
    <property type="evidence" value="ECO:0007669"/>
    <property type="project" value="InterPro"/>
</dbReference>
<dbReference type="STRING" id="126156.SAMN05421670_2168"/>
<evidence type="ECO:0000313" key="20">
    <source>
        <dbReference type="Proteomes" id="UP000198734"/>
    </source>
</evidence>
<feature type="domain" description="FPG-type" evidence="17">
    <location>
        <begin position="258"/>
        <end position="290"/>
    </location>
</feature>
<dbReference type="Gene3D" id="3.20.190.10">
    <property type="entry name" value="MutM-like, N-terminal"/>
    <property type="match status" value="1"/>
</dbReference>
<dbReference type="SMART" id="SM00898">
    <property type="entry name" value="Fapy_DNA_glyco"/>
    <property type="match status" value="1"/>
</dbReference>
<dbReference type="Pfam" id="PF06831">
    <property type="entry name" value="H2TH"/>
    <property type="match status" value="1"/>
</dbReference>
<evidence type="ECO:0000256" key="12">
    <source>
        <dbReference type="ARBA" id="ARBA00023239"/>
    </source>
</evidence>
<keyword evidence="13" id="KW-0511">Multifunctional enzyme</keyword>
<dbReference type="GO" id="GO:0003684">
    <property type="term" value="F:damaged DNA binding"/>
    <property type="evidence" value="ECO:0007669"/>
    <property type="project" value="InterPro"/>
</dbReference>
<comment type="cofactor">
    <cofactor evidence="2">
        <name>Zn(2+)</name>
        <dbReference type="ChEBI" id="CHEBI:29105"/>
    </cofactor>
</comment>
<dbReference type="SUPFAM" id="SSF46946">
    <property type="entry name" value="S13-like H2TH domain"/>
    <property type="match status" value="1"/>
</dbReference>
<evidence type="ECO:0000259" key="17">
    <source>
        <dbReference type="PROSITE" id="PS51066"/>
    </source>
</evidence>
<dbReference type="GO" id="GO:0008270">
    <property type="term" value="F:zinc ion binding"/>
    <property type="evidence" value="ECO:0007669"/>
    <property type="project" value="UniProtKB-KW"/>
</dbReference>
<proteinExistence type="inferred from homology"/>
<keyword evidence="11" id="KW-0234">DNA repair</keyword>
<evidence type="ECO:0000256" key="16">
    <source>
        <dbReference type="PROSITE-ProRule" id="PRU00391"/>
    </source>
</evidence>
<protein>
    <submittedName>
        <fullName evidence="19">DNA-(Apurinic or apyrimidinic site) lyase</fullName>
    </submittedName>
</protein>
<gene>
    <name evidence="19" type="ORF">SAMN05421670_2168</name>
</gene>
<evidence type="ECO:0000259" key="18">
    <source>
        <dbReference type="PROSITE" id="PS51068"/>
    </source>
</evidence>
<keyword evidence="10" id="KW-0238">DNA-binding</keyword>
<dbReference type="PROSITE" id="PS51068">
    <property type="entry name" value="FPG_CAT"/>
    <property type="match status" value="1"/>
</dbReference>
<evidence type="ECO:0000256" key="11">
    <source>
        <dbReference type="ARBA" id="ARBA00023204"/>
    </source>
</evidence>